<accession>A0A9Q1H8B4</accession>
<dbReference type="OrthoDB" id="6138663at2759"/>
<sequence>MFFFSAYSTHFKEAFGIKQRNILSEQFRSSIKSTSDKKTLIFLVSSKRSGSSFVGEYFNKHPNFFYVFEPLQMLTFYVLDGIINNNAFDDIALEVLEGLTECQFNRGFKSPEEWLTRKAPLCTFNEELGKTAMCSKETWYNATEISEVLTDTCLTKSDIAFKLIRIQDLDFLKPFVLNDTYDAKILYLVRDPRGVMNSREGVSVNFDLIRRMRNTSLEVEDMCDTMERNLRYWFDTPAWLQGRLKVIRYEDVALFPLDMGKEIFEFVGHDFDMSVIKWLFLSTQNKNTNELGKGKLFRTSRDSAQRVSSWRKELSWDKILSIQTRCIKAMRMAGYLPIPSDVFLNNFSIPSLLPYK</sequence>
<dbReference type="GO" id="GO:0006044">
    <property type="term" value="P:N-acetylglucosamine metabolic process"/>
    <property type="evidence" value="ECO:0007669"/>
    <property type="project" value="TreeGrafter"/>
</dbReference>
<dbReference type="InterPro" id="IPR027417">
    <property type="entry name" value="P-loop_NTPase"/>
</dbReference>
<dbReference type="EMBL" id="JAIZAY010000009">
    <property type="protein sequence ID" value="KAJ8036328.1"/>
    <property type="molecule type" value="Genomic_DNA"/>
</dbReference>
<dbReference type="Gene3D" id="3.40.50.300">
    <property type="entry name" value="P-loop containing nucleotide triphosphate hydrolases"/>
    <property type="match status" value="1"/>
</dbReference>
<evidence type="ECO:0000313" key="3">
    <source>
        <dbReference type="Proteomes" id="UP001152320"/>
    </source>
</evidence>
<keyword evidence="3" id="KW-1185">Reference proteome</keyword>
<dbReference type="SUPFAM" id="SSF52540">
    <property type="entry name" value="P-loop containing nucleoside triphosphate hydrolases"/>
    <property type="match status" value="1"/>
</dbReference>
<dbReference type="Pfam" id="PF00685">
    <property type="entry name" value="Sulfotransfer_1"/>
    <property type="match status" value="1"/>
</dbReference>
<dbReference type="InterPro" id="IPR051135">
    <property type="entry name" value="Gal/GlcNAc/GalNAc_ST"/>
</dbReference>
<dbReference type="PANTHER" id="PTHR10704">
    <property type="entry name" value="CARBOHYDRATE SULFOTRANSFERASE"/>
    <property type="match status" value="1"/>
</dbReference>
<gene>
    <name evidence="2" type="ORF">HOLleu_20266</name>
</gene>
<feature type="domain" description="Sulfotransferase" evidence="1">
    <location>
        <begin position="41"/>
        <end position="331"/>
    </location>
</feature>
<organism evidence="2 3">
    <name type="scientific">Holothuria leucospilota</name>
    <name type="common">Black long sea cucumber</name>
    <name type="synonym">Mertensiothuria leucospilota</name>
    <dbReference type="NCBI Taxonomy" id="206669"/>
    <lineage>
        <taxon>Eukaryota</taxon>
        <taxon>Metazoa</taxon>
        <taxon>Echinodermata</taxon>
        <taxon>Eleutherozoa</taxon>
        <taxon>Echinozoa</taxon>
        <taxon>Holothuroidea</taxon>
        <taxon>Aspidochirotacea</taxon>
        <taxon>Aspidochirotida</taxon>
        <taxon>Holothuriidae</taxon>
        <taxon>Holothuria</taxon>
    </lineage>
</organism>
<dbReference type="GO" id="GO:0006790">
    <property type="term" value="P:sulfur compound metabolic process"/>
    <property type="evidence" value="ECO:0007669"/>
    <property type="project" value="TreeGrafter"/>
</dbReference>
<comment type="caution">
    <text evidence="2">The sequence shown here is derived from an EMBL/GenBank/DDBJ whole genome shotgun (WGS) entry which is preliminary data.</text>
</comment>
<name>A0A9Q1H8B4_HOLLE</name>
<evidence type="ECO:0000259" key="1">
    <source>
        <dbReference type="Pfam" id="PF00685"/>
    </source>
</evidence>
<dbReference type="InterPro" id="IPR000863">
    <property type="entry name" value="Sulfotransferase_dom"/>
</dbReference>
<protein>
    <submittedName>
        <fullName evidence="2">Carbohydrate sulfotransferase 1</fullName>
    </submittedName>
</protein>
<dbReference type="GO" id="GO:0001517">
    <property type="term" value="F:N-acetylglucosamine 6-O-sulfotransferase activity"/>
    <property type="evidence" value="ECO:0007669"/>
    <property type="project" value="TreeGrafter"/>
</dbReference>
<dbReference type="PANTHER" id="PTHR10704:SF44">
    <property type="entry name" value="LD35051P-RELATED"/>
    <property type="match status" value="1"/>
</dbReference>
<dbReference type="AlphaFoldDB" id="A0A9Q1H8B4"/>
<dbReference type="Proteomes" id="UP001152320">
    <property type="component" value="Chromosome 9"/>
</dbReference>
<evidence type="ECO:0000313" key="2">
    <source>
        <dbReference type="EMBL" id="KAJ8036328.1"/>
    </source>
</evidence>
<proteinExistence type="predicted"/>
<reference evidence="2" key="1">
    <citation type="submission" date="2021-10" db="EMBL/GenBank/DDBJ databases">
        <title>Tropical sea cucumber genome reveals ecological adaptation and Cuvierian tubules defense mechanism.</title>
        <authorList>
            <person name="Chen T."/>
        </authorList>
    </citation>
    <scope>NUCLEOTIDE SEQUENCE</scope>
    <source>
        <strain evidence="2">Nanhai2018</strain>
        <tissue evidence="2">Muscle</tissue>
    </source>
</reference>